<evidence type="ECO:0000259" key="6">
    <source>
        <dbReference type="SMART" id="SM00736"/>
    </source>
</evidence>
<dbReference type="Pfam" id="PF00353">
    <property type="entry name" value="HemolysinCabind"/>
    <property type="match status" value="2"/>
</dbReference>
<protein>
    <submittedName>
        <fullName evidence="7">CshA-type fibril repeat-containing protein</fullName>
    </submittedName>
</protein>
<dbReference type="GO" id="GO:0005509">
    <property type="term" value="F:calcium ion binding"/>
    <property type="evidence" value="ECO:0007669"/>
    <property type="project" value="InterPro"/>
</dbReference>
<dbReference type="PANTHER" id="PTHR34720">
    <property type="entry name" value="MICROCYSTIN DEPENDENT PROTEIN"/>
    <property type="match status" value="1"/>
</dbReference>
<feature type="domain" description="Calx-beta" evidence="5">
    <location>
        <begin position="6"/>
        <end position="89"/>
    </location>
</feature>
<evidence type="ECO:0000313" key="8">
    <source>
        <dbReference type="Proteomes" id="UP000192923"/>
    </source>
</evidence>
<dbReference type="InterPro" id="IPR015919">
    <property type="entry name" value="Cadherin-like_sf"/>
</dbReference>
<keyword evidence="3" id="KW-0106">Calcium</keyword>
<dbReference type="InterPro" id="IPR001343">
    <property type="entry name" value="Hemolysn_Ca-bd"/>
</dbReference>
<feature type="compositionally biased region" description="Polar residues" evidence="4">
    <location>
        <begin position="504"/>
        <end position="515"/>
    </location>
</feature>
<dbReference type="Gene3D" id="2.60.40.10">
    <property type="entry name" value="Immunoglobulins"/>
    <property type="match status" value="1"/>
</dbReference>
<dbReference type="Gene3D" id="2.60.40.2030">
    <property type="match status" value="3"/>
</dbReference>
<name>A0A1Y6CVL9_9GAMM</name>
<dbReference type="PROSITE" id="PS00330">
    <property type="entry name" value="HEMOLYSIN_CALCIUM"/>
    <property type="match status" value="3"/>
</dbReference>
<dbReference type="InterPro" id="IPR011049">
    <property type="entry name" value="Serralysin-like_metalloprot_C"/>
</dbReference>
<feature type="region of interest" description="Disordered" evidence="4">
    <location>
        <begin position="1936"/>
        <end position="1960"/>
    </location>
</feature>
<reference evidence="7 8" key="1">
    <citation type="submission" date="2016-12" db="EMBL/GenBank/DDBJ databases">
        <authorList>
            <person name="Song W.-J."/>
            <person name="Kurnit D.M."/>
        </authorList>
    </citation>
    <scope>NUCLEOTIDE SEQUENCE [LARGE SCALE GENOMIC DNA]</scope>
    <source>
        <strain evidence="7 8">175</strain>
    </source>
</reference>
<dbReference type="Pfam" id="PF17963">
    <property type="entry name" value="Big_9"/>
    <property type="match status" value="21"/>
</dbReference>
<keyword evidence="8" id="KW-1185">Reference proteome</keyword>
<dbReference type="Gene3D" id="2.60.40.2810">
    <property type="match status" value="2"/>
</dbReference>
<feature type="compositionally biased region" description="Polar residues" evidence="4">
    <location>
        <begin position="1941"/>
        <end position="1955"/>
    </location>
</feature>
<dbReference type="NCBIfam" id="NF012211">
    <property type="entry name" value="tand_rpt_95"/>
    <property type="match status" value="20"/>
</dbReference>
<dbReference type="EMBL" id="FXAM01000001">
    <property type="protein sequence ID" value="SMF94270.1"/>
    <property type="molecule type" value="Genomic_DNA"/>
</dbReference>
<evidence type="ECO:0000313" key="7">
    <source>
        <dbReference type="EMBL" id="SMF94270.1"/>
    </source>
</evidence>
<dbReference type="InterPro" id="IPR003644">
    <property type="entry name" value="Calx_beta"/>
</dbReference>
<proteinExistence type="predicted"/>
<evidence type="ECO:0000259" key="5">
    <source>
        <dbReference type="SMART" id="SM00237"/>
    </source>
</evidence>
<evidence type="ECO:0000256" key="2">
    <source>
        <dbReference type="ARBA" id="ARBA00022737"/>
    </source>
</evidence>
<dbReference type="InterPro" id="IPR013783">
    <property type="entry name" value="Ig-like_fold"/>
</dbReference>
<organism evidence="7 8">
    <name type="scientific">Methylomagnum ishizawai</name>
    <dbReference type="NCBI Taxonomy" id="1760988"/>
    <lineage>
        <taxon>Bacteria</taxon>
        <taxon>Pseudomonadati</taxon>
        <taxon>Pseudomonadota</taxon>
        <taxon>Gammaproteobacteria</taxon>
        <taxon>Methylococcales</taxon>
        <taxon>Methylococcaceae</taxon>
        <taxon>Methylomagnum</taxon>
    </lineage>
</organism>
<dbReference type="Pfam" id="PF03160">
    <property type="entry name" value="Calx-beta"/>
    <property type="match status" value="3"/>
</dbReference>
<keyword evidence="2" id="KW-0677">Repeat</keyword>
<dbReference type="OrthoDB" id="8561077at2"/>
<dbReference type="SUPFAM" id="SSF141072">
    <property type="entry name" value="CalX-like"/>
    <property type="match status" value="3"/>
</dbReference>
<dbReference type="Gene3D" id="2.150.10.10">
    <property type="entry name" value="Serralysin-like metalloprotease, C-terminal"/>
    <property type="match status" value="2"/>
</dbReference>
<keyword evidence="1" id="KW-0732">Signal</keyword>
<dbReference type="Pfam" id="PF05345">
    <property type="entry name" value="He_PIG"/>
    <property type="match status" value="1"/>
</dbReference>
<dbReference type="GO" id="GO:0016020">
    <property type="term" value="C:membrane"/>
    <property type="evidence" value="ECO:0007669"/>
    <property type="project" value="InterPro"/>
</dbReference>
<feature type="domain" description="Calx-beta" evidence="5">
    <location>
        <begin position="105"/>
        <end position="204"/>
    </location>
</feature>
<dbReference type="InterPro" id="IPR018511">
    <property type="entry name" value="Hemolysin-typ_Ca-bd_CS"/>
</dbReference>
<dbReference type="SUPFAM" id="SSF49313">
    <property type="entry name" value="Cadherin-like"/>
    <property type="match status" value="1"/>
</dbReference>
<dbReference type="SMART" id="SM00237">
    <property type="entry name" value="Calx_beta"/>
    <property type="match status" value="3"/>
</dbReference>
<dbReference type="STRING" id="1760988.SAMN02949497_1579"/>
<dbReference type="InterPro" id="IPR006644">
    <property type="entry name" value="Cadg"/>
</dbReference>
<sequence length="2799" mass="285453">MAIPYLWVEDLVVGENGVATFHVRLNAVSGSPITVDYMTADLTALAGSDYTAQTGSLTFAPGETDKTVTVQITNDNVAEIAKGFQLVLTNPVNAVLDPSRDSGIATLIDDDNTGAASPTVTVADVSVDRSAGTATFAVYLSQPAKNTVTVHYNTADGTALAGSDYTARTGNLSFAAGEVVKYVTVPIVNDGLPHADETFTLNLSNPSGIDAAHSDLTGTATITNDQATLNTGFISVDNPTAVISDGYVYFTVRLDQPAASDLQLSYYTIDGTAASGTNYVGVASDKAIAFTIAAGQTTAIISVPVINQPIPAGSEYFSLVVTGTVGNTTGGVSGTATVVNDQQVAKAIDDNLTLSEDQAISFNVFDNDFNPQHHNLLVVEVSTSAGHSGVPPVGHESATFTTTNGGTVVIDPQGNVSYTPATNYVGTDSFSYQFIDAGDTATAPINGLTSTATVTFTVSNGTPTAVNDTASTQQNQSVQIHILDNDADPNGDLKDSQNKPLLDSNGQPLTPTISTAPAHGAATVDPTTGVVTYTPFANYFGTDQFTYTIKDFLGHSSSATVSVNVTDTGAVVAVDDNITIAQDQATSINILQNDLHPAGEIITIIGLGGGSSTDLLVMPQPGEAIFSTTNGGKVVIDSNGLGSYIPASGYVGTDSFTYVLRSSQGALSTATVNITVTDAKPVAINDSAATGQNTLVAIDVLTNDSDPNHDLTTFPLLATAPTHGTVVVDTDPTSPTYRQFLYTPSLDYFGTDQFTYTVKDALGHAATATVNLNVVGDGSLQADDDFVQVSQDQTANLSVLQNDSNPHNTTLTVISVNGENVVAAGSTITTANDGIVTLDSHGIGTYTPAPTFVGTDSFTYTFQSSAGVTSTATVHITVANGTPTAVDDSRTTTLGTAVAIAVLANDSDPNGDLLSAGNPVNPITTTAPSHGTASVDPTTGVVTYTPNAHFYGADSFTYTIKDLRGHTSTATVYLNVDNAGLPTAHNDIGVTVQEDQPATLDVLGNDDNPNHDTLTISATSTPAHGTVAINGDKTSLVYIPASNYHGTDSFTYTLTDSQGYTSTATVALTVVDGTPVAGNYNLTTTANQPGSLNVLGAATTDPNGDALSLTGVAKPAHGSVTFNKDGTVSYTPDAGYAGADSFTYTASDGLHSATGLVNITVTNATPTATNDTATTRVDQAVLIPVLGNDSDINSDSLTVTAVTNGSHGTATVDANGIVTYTPDAQFVGTDSFTYTLSDGNNHFVPATVTVTVTNSGPGKPVVVSDTAHTIQDQAVVIDVLANDSDPEHDPLKVVAVTAGAHGTVEINADGSLTYTPTAGYFSATPDSFTYTVSDGQGHTTVGTVGVTIENGTPTAQDDSANVGENGTVVVNVLANDSDPQHDALTIASKTDGTHGKVIISGGSLIYTPDKDFFGTDSFTYTVSDSATAGQGRTSTATVSVTITNAPPVAVADTVSTNINQAALITVLSNDADPENDTLTVSAGTNPAHGTVKINDDGTITYTPDGKFVGDDTFTYTLGDGNNHFVTGSVTVTITNSGPNPPTVVNDSAATSQDKAVNIDVLGNDSDLDGDPLTVTATSRPAHGTVKIETDGSLTYTPAAGYSSTTPDSFTYTVSDGQGHTSQGRVEVTIANGTPTAQDDSRSVDENGSVNIPVLDNDSDPQNDTLTITKAGDGTGTTSQGGKVTINAGVITYTPKAGFHGNDSFSYTISDSLGHTAAATVSVTVVNNPPTAQDDTVSTRVDETVKIKALGNDTDPEDQDALAVTTFSAPAHGTLSLGDDGVFTYTPTTQYAGTDSFTYTITDGQGHFATATVAISVDNTGPGVPVATADNATTSQDKDVTIAVLANDTDPENDTLTVTATSLPAHGTVKINDDGTLAYTPTAGYFSTTPDSFTYTVSDGQGHTSTGTVNVTIEDGTPVANDVTLDVPQNNTVNVRLGKSVSDPQNDPLTFSSGTDPSHGKVDYSAGDTVTYTPESGFTGQDQFTYIVSDGIHTATATVTINVVNRAPTAADDSASTGVDKPVDIQVLANDSDPDSDALSVVPGQITQPQHGTVALNTGVITYTPDSQYVGSDSFTYTISDGKGHQATATVNVSVTNTGPGVPVAAPDNVETKQNTAIAIGVLDNDTDPEGDALIVTKVSAPDNGTVALGAGGVVTYTPKTGYFGTDSFTYTVSDGQGHASVGTVNVTVDNSGPGAPVVTDDSATTDEDVPVTIKALQNDSDPEGDTLTIVGVADPANGTATAGNGGIVTYKPDAGFVGTDNFTYSVSDGQGHTSVGSITVTVDSGAPVALDDSAVTGQNQTVSIDVLANDSDPQGDFIFVSNVSDPSHGRLVVGLDDTIIYTPDTGYIGKDSFLYRVSDSLGHTNVGSVSLQVNGPPTLAAQLQDQSATPNNFFQFQVPGGTFQDAAGDPLTYSARQADGSALPGWLVFDPASRTFRGTPTNSDAGASLSITVTAIDALFPTLSASDTFVLQVAAATSGTPVQTGSNQAPTGTDNSASVTEGGAYVFDSADFPFTDPDQGDNLQAVLIDSLPAEGRLLLDGQAVHSGQAIAVADIDDGLLSYQAPDVLSGNLAQGFAFKVGDGQTFSASDNQYTLTLTPTSGAGQTVGGNGQAIGKKTADTLLGDANANLLNGKGGNDLLYGGGGADTLKGGAGSDLLSGGAGDDKLLGQAGRDTLIGGEGNDFLDGGAGKDIYRYLADALGTDDLIGGFHDVIKATPGDAIDFSDAVWAGFLNQGSALGSGLLAKSLGQGTNIAFDGHTLQIDVDGNGQFGAGQDFAITLVGVHKVVVDAGNTLLTLG</sequence>
<accession>A0A1Y6CVL9</accession>
<dbReference type="SMART" id="SM00736">
    <property type="entry name" value="CADG"/>
    <property type="match status" value="1"/>
</dbReference>
<dbReference type="RefSeq" id="WP_125468845.1">
    <property type="nucleotide sequence ID" value="NZ_FXAM01000001.1"/>
</dbReference>
<dbReference type="Gene3D" id="2.60.40.3440">
    <property type="match status" value="18"/>
</dbReference>
<feature type="domain" description="Calx-beta" evidence="5">
    <location>
        <begin position="218"/>
        <end position="322"/>
    </location>
</feature>
<dbReference type="PRINTS" id="PR00313">
    <property type="entry name" value="CABNDNGRPT"/>
</dbReference>
<feature type="region of interest" description="Disordered" evidence="4">
    <location>
        <begin position="484"/>
        <end position="521"/>
    </location>
</feature>
<dbReference type="PANTHER" id="PTHR34720:SF9">
    <property type="entry name" value="BLR4714 PROTEIN"/>
    <property type="match status" value="1"/>
</dbReference>
<dbReference type="GO" id="GO:0007154">
    <property type="term" value="P:cell communication"/>
    <property type="evidence" value="ECO:0007669"/>
    <property type="project" value="InterPro"/>
</dbReference>
<dbReference type="SUPFAM" id="SSF51120">
    <property type="entry name" value="beta-Roll"/>
    <property type="match status" value="1"/>
</dbReference>
<evidence type="ECO:0000256" key="4">
    <source>
        <dbReference type="SAM" id="MobiDB-lite"/>
    </source>
</evidence>
<dbReference type="InterPro" id="IPR038081">
    <property type="entry name" value="CalX-like_sf"/>
</dbReference>
<feature type="domain" description="Dystroglycan-type cadherin-like" evidence="6">
    <location>
        <begin position="2378"/>
        <end position="2480"/>
    </location>
</feature>
<gene>
    <name evidence="7" type="ORF">SAMN02949497_1579</name>
</gene>
<evidence type="ECO:0000256" key="3">
    <source>
        <dbReference type="ARBA" id="ARBA00022837"/>
    </source>
</evidence>
<dbReference type="Proteomes" id="UP000192923">
    <property type="component" value="Unassembled WGS sequence"/>
</dbReference>
<evidence type="ECO:0000256" key="1">
    <source>
        <dbReference type="ARBA" id="ARBA00022729"/>
    </source>
</evidence>